<protein>
    <recommendedName>
        <fullName evidence="10">Xanthine/uracil/vitamin C permease</fullName>
    </recommendedName>
</protein>
<evidence type="ECO:0000256" key="3">
    <source>
        <dbReference type="ARBA" id="ARBA00022448"/>
    </source>
</evidence>
<feature type="transmembrane region" description="Helical" evidence="7">
    <location>
        <begin position="441"/>
        <end position="462"/>
    </location>
</feature>
<comment type="subcellular location">
    <subcellularLocation>
        <location evidence="1">Membrane</location>
        <topology evidence="1">Multi-pass membrane protein</topology>
    </subcellularLocation>
</comment>
<comment type="caution">
    <text evidence="8">The sequence shown here is derived from an EMBL/GenBank/DDBJ whole genome shotgun (WGS) entry which is preliminary data.</text>
</comment>
<evidence type="ECO:0000256" key="5">
    <source>
        <dbReference type="ARBA" id="ARBA00022989"/>
    </source>
</evidence>
<feature type="transmembrane region" description="Helical" evidence="7">
    <location>
        <begin position="294"/>
        <end position="322"/>
    </location>
</feature>
<dbReference type="Pfam" id="PF00860">
    <property type="entry name" value="Xan_ur_permease"/>
    <property type="match status" value="1"/>
</dbReference>
<evidence type="ECO:0000256" key="4">
    <source>
        <dbReference type="ARBA" id="ARBA00022692"/>
    </source>
</evidence>
<comment type="similarity">
    <text evidence="2">Belongs to the nucleobase:cation symporter-2 (NCS2) (TC 2.A.40) family. Azg-like subfamily.</text>
</comment>
<keyword evidence="5 7" id="KW-1133">Transmembrane helix</keyword>
<sequence length="609" mass="65648">MDVAMAKLDIEDGTGNPKHMELPDAGMTVKEGLLSSPLAPDRDYSPPPPGLATWLEPMFKTYERGSSLMQEFRAGCVLFMACGYILFLNPLTLSGGSANFNTGMPANDVALATSIATGVGTLFMGVFGNYPWAVSVQLAQFYLQGDPCNGVPCTCTVGGPVSSPVASCLNTTAACLGTKIPYEQALACTFLEGLTFLAICLFGLRSIILGFFPKPILVAGAAGIGAFIAYVGARDCGVITIAPYPLYTQLMTQWGFTPSGYGGGTASIGFNDCVMYFDGPPYGPVCPWLSVGGFILTAILLLWNVHGALIIGIFFVMFISWIKFPNKLTDPVNPGLVPSTVAFVPKFESTAGALNFNWGGNTQELIAAYFLFLYLDFVGSSITFVSMGQMMGLLDDKGNIPRSNMAFSADAVATIIGASLGTSALATYVESASAVREGGRTGLTSIVCSLFFFASVFLAPLFSQIPTIATGPILCLIGVIIFMSSVWEIKWHDLSETIPAFTAILGMPLTNNIAYGILGAMFMYVITKFVTYQLFPEWPLYQSRWPGRTWFMSRADTNNRGMFCRVPGFNTDIDPKIGPKHPHTTIWLDFNAPRIYQEVIKGNKSDHQF</sequence>
<dbReference type="EMBL" id="BEGY01000058">
    <property type="protein sequence ID" value="GAX80933.1"/>
    <property type="molecule type" value="Genomic_DNA"/>
</dbReference>
<dbReference type="GO" id="GO:0015854">
    <property type="term" value="P:guanine transport"/>
    <property type="evidence" value="ECO:0007669"/>
    <property type="project" value="TreeGrafter"/>
</dbReference>
<dbReference type="InterPro" id="IPR006043">
    <property type="entry name" value="NCS2"/>
</dbReference>
<keyword evidence="6 7" id="KW-0472">Membrane</keyword>
<dbReference type="PANTHER" id="PTHR43337">
    <property type="entry name" value="XANTHINE/URACIL PERMEASE C887.17-RELATED"/>
    <property type="match status" value="1"/>
</dbReference>
<feature type="transmembrane region" description="Helical" evidence="7">
    <location>
        <begin position="366"/>
        <end position="385"/>
    </location>
</feature>
<feature type="transmembrane region" description="Helical" evidence="7">
    <location>
        <begin position="513"/>
        <end position="535"/>
    </location>
</feature>
<feature type="transmembrane region" description="Helical" evidence="7">
    <location>
        <begin position="406"/>
        <end position="429"/>
    </location>
</feature>
<keyword evidence="3" id="KW-0813">Transport</keyword>
<name>A0A250XCX0_9CHLO</name>
<reference evidence="8 9" key="1">
    <citation type="submission" date="2017-08" db="EMBL/GenBank/DDBJ databases">
        <title>Acidophilic green algal genome provides insights into adaptation to an acidic environment.</title>
        <authorList>
            <person name="Hirooka S."/>
            <person name="Hirose Y."/>
            <person name="Kanesaki Y."/>
            <person name="Higuchi S."/>
            <person name="Fujiwara T."/>
            <person name="Onuma R."/>
            <person name="Era A."/>
            <person name="Ohbayashi R."/>
            <person name="Uzuka A."/>
            <person name="Nozaki H."/>
            <person name="Yoshikawa H."/>
            <person name="Miyagishima S.Y."/>
        </authorList>
    </citation>
    <scope>NUCLEOTIDE SEQUENCE [LARGE SCALE GENOMIC DNA]</scope>
    <source>
        <strain evidence="8 9">NIES-2499</strain>
    </source>
</reference>
<gene>
    <name evidence="8" type="ORF">CEUSTIGMA_g8368.t1</name>
</gene>
<organism evidence="8 9">
    <name type="scientific">Chlamydomonas eustigma</name>
    <dbReference type="NCBI Taxonomy" id="1157962"/>
    <lineage>
        <taxon>Eukaryota</taxon>
        <taxon>Viridiplantae</taxon>
        <taxon>Chlorophyta</taxon>
        <taxon>core chlorophytes</taxon>
        <taxon>Chlorophyceae</taxon>
        <taxon>CS clade</taxon>
        <taxon>Chlamydomonadales</taxon>
        <taxon>Chlamydomonadaceae</taxon>
        <taxon>Chlamydomonas</taxon>
    </lineage>
</organism>
<feature type="transmembrane region" description="Helical" evidence="7">
    <location>
        <begin position="109"/>
        <end position="130"/>
    </location>
</feature>
<dbReference type="Proteomes" id="UP000232323">
    <property type="component" value="Unassembled WGS sequence"/>
</dbReference>
<evidence type="ECO:0000256" key="7">
    <source>
        <dbReference type="SAM" id="Phobius"/>
    </source>
</evidence>
<proteinExistence type="inferred from homology"/>
<evidence type="ECO:0000256" key="1">
    <source>
        <dbReference type="ARBA" id="ARBA00004141"/>
    </source>
</evidence>
<dbReference type="GO" id="GO:0005345">
    <property type="term" value="F:purine nucleobase transmembrane transporter activity"/>
    <property type="evidence" value="ECO:0007669"/>
    <property type="project" value="TreeGrafter"/>
</dbReference>
<feature type="transmembrane region" description="Helical" evidence="7">
    <location>
        <begin position="185"/>
        <end position="204"/>
    </location>
</feature>
<evidence type="ECO:0000256" key="6">
    <source>
        <dbReference type="ARBA" id="ARBA00023136"/>
    </source>
</evidence>
<keyword evidence="9" id="KW-1185">Reference proteome</keyword>
<dbReference type="GO" id="GO:0005886">
    <property type="term" value="C:plasma membrane"/>
    <property type="evidence" value="ECO:0007669"/>
    <property type="project" value="TreeGrafter"/>
</dbReference>
<feature type="transmembrane region" description="Helical" evidence="7">
    <location>
        <begin position="469"/>
        <end position="487"/>
    </location>
</feature>
<dbReference type="STRING" id="1157962.A0A250XCX0"/>
<dbReference type="OrthoDB" id="431212at2759"/>
<feature type="transmembrane region" description="Helical" evidence="7">
    <location>
        <begin position="216"/>
        <end position="233"/>
    </location>
</feature>
<accession>A0A250XCX0</accession>
<keyword evidence="4 7" id="KW-0812">Transmembrane</keyword>
<evidence type="ECO:0000313" key="9">
    <source>
        <dbReference type="Proteomes" id="UP000232323"/>
    </source>
</evidence>
<evidence type="ECO:0000313" key="8">
    <source>
        <dbReference type="EMBL" id="GAX80933.1"/>
    </source>
</evidence>
<dbReference type="InterPro" id="IPR045018">
    <property type="entry name" value="Azg-like"/>
</dbReference>
<evidence type="ECO:0000256" key="2">
    <source>
        <dbReference type="ARBA" id="ARBA00005697"/>
    </source>
</evidence>
<dbReference type="PANTHER" id="PTHR43337:SF17">
    <property type="entry name" value="XANTHINE URACIL VITAMIN C PERMEASE"/>
    <property type="match status" value="1"/>
</dbReference>
<evidence type="ECO:0008006" key="10">
    <source>
        <dbReference type="Google" id="ProtNLM"/>
    </source>
</evidence>
<dbReference type="GO" id="GO:0015853">
    <property type="term" value="P:adenine transport"/>
    <property type="evidence" value="ECO:0007669"/>
    <property type="project" value="TreeGrafter"/>
</dbReference>
<dbReference type="AlphaFoldDB" id="A0A250XCX0"/>
<feature type="transmembrane region" description="Helical" evidence="7">
    <location>
        <begin position="72"/>
        <end position="89"/>
    </location>
</feature>